<dbReference type="PANTHER" id="PTHR43265:SF1">
    <property type="entry name" value="ESTERASE ESTD"/>
    <property type="match status" value="1"/>
</dbReference>
<sequence length="339" mass="37683">MNRKKLSKAAIGLGGLIAIGVFMVVRLQDFDLGERPAHTIRFSHLSDQLEGTLLLPNGKQSPPVALIVHGDGAQNSWSDDGYAPLVNHLLDQGIAVFSWDKPGVGASQGNWLAQVMDDRAAEAAAALKRLRSEPALADSPMGFLGFSQAGWVVPQASKWAHADFAVLVGPAINWRDQGLYYMRQRLLAQQVPPSEINDAERHEASLFDTRFTPKEAVRLCDSSCTRHDFERRNSQADARQAISSMHTPVMILMGETDRNVSPDESLAVWSERLPKQTHRCIRKIPSATHGLLRSTWFDYQLTSQWPWYSKAVFLMYGRDAYAPNALSSISSWVLDRKCG</sequence>
<feature type="domain" description="Serine aminopeptidase S33" evidence="1">
    <location>
        <begin position="80"/>
        <end position="292"/>
    </location>
</feature>
<dbReference type="Gene3D" id="3.40.50.1820">
    <property type="entry name" value="alpha/beta hydrolase"/>
    <property type="match status" value="1"/>
</dbReference>
<gene>
    <name evidence="2" type="ORF">EDF85_0596</name>
</gene>
<evidence type="ECO:0000313" key="3">
    <source>
        <dbReference type="Proteomes" id="UP000269115"/>
    </source>
</evidence>
<dbReference type="InterPro" id="IPR053145">
    <property type="entry name" value="AB_hydrolase_Est10"/>
</dbReference>
<dbReference type="PANTHER" id="PTHR43265">
    <property type="entry name" value="ESTERASE ESTD"/>
    <property type="match status" value="1"/>
</dbReference>
<name>A0A9X8EMF4_PSEPU</name>
<evidence type="ECO:0000313" key="2">
    <source>
        <dbReference type="EMBL" id="ROQ52853.1"/>
    </source>
</evidence>
<accession>A0A9X8EMF4</accession>
<evidence type="ECO:0000259" key="1">
    <source>
        <dbReference type="Pfam" id="PF12146"/>
    </source>
</evidence>
<comment type="caution">
    <text evidence="2">The sequence shown here is derived from an EMBL/GenBank/DDBJ whole genome shotgun (WGS) entry which is preliminary data.</text>
</comment>
<dbReference type="Proteomes" id="UP000269115">
    <property type="component" value="Unassembled WGS sequence"/>
</dbReference>
<protein>
    <recommendedName>
        <fullName evidence="1">Serine aminopeptidase S33 domain-containing protein</fullName>
    </recommendedName>
</protein>
<dbReference type="GO" id="GO:0052689">
    <property type="term" value="F:carboxylic ester hydrolase activity"/>
    <property type="evidence" value="ECO:0007669"/>
    <property type="project" value="TreeGrafter"/>
</dbReference>
<dbReference type="InterPro" id="IPR029058">
    <property type="entry name" value="AB_hydrolase_fold"/>
</dbReference>
<reference evidence="2 3" key="1">
    <citation type="submission" date="2018-11" db="EMBL/GenBank/DDBJ databases">
        <title>Genomic analyses of the natural microbiome of Caenorhabditis elegans.</title>
        <authorList>
            <person name="Samuel B."/>
        </authorList>
    </citation>
    <scope>NUCLEOTIDE SEQUENCE [LARGE SCALE GENOMIC DNA]</scope>
    <source>
        <strain evidence="2 3">BIGb0473</strain>
    </source>
</reference>
<dbReference type="EMBL" id="RJUR01000011">
    <property type="protein sequence ID" value="ROQ52853.1"/>
    <property type="molecule type" value="Genomic_DNA"/>
</dbReference>
<organism evidence="2 3">
    <name type="scientific">Pseudomonas putida</name>
    <name type="common">Arthrobacter siderocapsulatus</name>
    <dbReference type="NCBI Taxonomy" id="303"/>
    <lineage>
        <taxon>Bacteria</taxon>
        <taxon>Pseudomonadati</taxon>
        <taxon>Pseudomonadota</taxon>
        <taxon>Gammaproteobacteria</taxon>
        <taxon>Pseudomonadales</taxon>
        <taxon>Pseudomonadaceae</taxon>
        <taxon>Pseudomonas</taxon>
    </lineage>
</organism>
<dbReference type="InterPro" id="IPR022742">
    <property type="entry name" value="Hydrolase_4"/>
</dbReference>
<dbReference type="Pfam" id="PF12146">
    <property type="entry name" value="Hydrolase_4"/>
    <property type="match status" value="1"/>
</dbReference>
<proteinExistence type="predicted"/>
<dbReference type="AlphaFoldDB" id="A0A9X8EMF4"/>
<dbReference type="SUPFAM" id="SSF53474">
    <property type="entry name" value="alpha/beta-Hydrolases"/>
    <property type="match status" value="1"/>
</dbReference>